<reference evidence="1" key="1">
    <citation type="journal article" date="2015" name="Nature">
        <title>Complex archaea that bridge the gap between prokaryotes and eukaryotes.</title>
        <authorList>
            <person name="Spang A."/>
            <person name="Saw J.H."/>
            <person name="Jorgensen S.L."/>
            <person name="Zaremba-Niedzwiedzka K."/>
            <person name="Martijn J."/>
            <person name="Lind A.E."/>
            <person name="van Eijk R."/>
            <person name="Schleper C."/>
            <person name="Guy L."/>
            <person name="Ettema T.J."/>
        </authorList>
    </citation>
    <scope>NUCLEOTIDE SEQUENCE</scope>
</reference>
<dbReference type="EMBL" id="LAZR01008491">
    <property type="protein sequence ID" value="KKM78429.1"/>
    <property type="molecule type" value="Genomic_DNA"/>
</dbReference>
<accession>A0A0F9K8G5</accession>
<comment type="caution">
    <text evidence="1">The sequence shown here is derived from an EMBL/GenBank/DDBJ whole genome shotgun (WGS) entry which is preliminary data.</text>
</comment>
<evidence type="ECO:0000313" key="1">
    <source>
        <dbReference type="EMBL" id="KKM78429.1"/>
    </source>
</evidence>
<sequence>MAVGFRNRENLIRHDLHFIDRAIHLKRRKEIYEELYPETKQGVIGGIVSGKSRSKDKGTTMLDIVVQKESEKESFAKDAAIKTGYSKLSVVYRTILYRTVPYRWHNVGIMLA</sequence>
<proteinExistence type="predicted"/>
<protein>
    <submittedName>
        <fullName evidence="1">Uncharacterized protein</fullName>
    </submittedName>
</protein>
<name>A0A0F9K8G5_9ZZZZ</name>
<organism evidence="1">
    <name type="scientific">marine sediment metagenome</name>
    <dbReference type="NCBI Taxonomy" id="412755"/>
    <lineage>
        <taxon>unclassified sequences</taxon>
        <taxon>metagenomes</taxon>
        <taxon>ecological metagenomes</taxon>
    </lineage>
</organism>
<dbReference type="AlphaFoldDB" id="A0A0F9K8G5"/>
<gene>
    <name evidence="1" type="ORF">LCGC14_1359970</name>
</gene>